<dbReference type="GO" id="GO:0043386">
    <property type="term" value="P:mycotoxin biosynthetic process"/>
    <property type="evidence" value="ECO:0007669"/>
    <property type="project" value="InterPro"/>
</dbReference>
<evidence type="ECO:0000256" key="2">
    <source>
        <dbReference type="ARBA" id="ARBA00004685"/>
    </source>
</evidence>
<dbReference type="GO" id="GO:0016491">
    <property type="term" value="F:oxidoreductase activity"/>
    <property type="evidence" value="ECO:0007669"/>
    <property type="project" value="UniProtKB-KW"/>
</dbReference>
<keyword evidence="8" id="KW-0325">Glycoprotein</keyword>
<dbReference type="Proteomes" id="UP001140453">
    <property type="component" value="Unassembled WGS sequence"/>
</dbReference>
<dbReference type="GO" id="GO:0016020">
    <property type="term" value="C:membrane"/>
    <property type="evidence" value="ECO:0007669"/>
    <property type="project" value="UniProtKB-SubCell"/>
</dbReference>
<evidence type="ECO:0000256" key="4">
    <source>
        <dbReference type="ARBA" id="ARBA00022989"/>
    </source>
</evidence>
<protein>
    <submittedName>
        <fullName evidence="11">Uncharacterized protein</fullName>
    </submittedName>
</protein>
<evidence type="ECO:0000256" key="7">
    <source>
        <dbReference type="ARBA" id="ARBA00023136"/>
    </source>
</evidence>
<accession>A0A9W9CSN3</accession>
<name>A0A9W9CSN3_9PEZI</name>
<evidence type="ECO:0000256" key="5">
    <source>
        <dbReference type="ARBA" id="ARBA00023002"/>
    </source>
</evidence>
<evidence type="ECO:0000256" key="9">
    <source>
        <dbReference type="ARBA" id="ARBA00035112"/>
    </source>
</evidence>
<keyword evidence="3" id="KW-0812">Transmembrane</keyword>
<evidence type="ECO:0000256" key="10">
    <source>
        <dbReference type="SAM" id="MobiDB-lite"/>
    </source>
</evidence>
<comment type="caution">
    <text evidence="11">The sequence shown here is derived from an EMBL/GenBank/DDBJ whole genome shotgun (WGS) entry which is preliminary data.</text>
</comment>
<sequence length="252" mass="27790">MAPPAHSHDYTPLPPSEDQLINDKDTPSTTTLTPPSWLHTHAQTAIPILLAFLAGILLSPIAQSLKTSIWDSGAGSQRLQKLLTFPTETLTFVPDENFTSPPTGSAQTDDVWMGLLGPSRGFIALESPEETYGLRPGRELVGHDNSQVYGVSMFHQLHCLIMIRDLYYSALQPMSNGSTHDHGSGDLAFEIEHTEHCFDYLQQSIRCAGLMQIEVPHGSRNNIFDGYGTEHTCTSWTSVLEFMDKHRVGSKG</sequence>
<feature type="region of interest" description="Disordered" evidence="10">
    <location>
        <begin position="1"/>
        <end position="35"/>
    </location>
</feature>
<dbReference type="OrthoDB" id="3687641at2759"/>
<dbReference type="PANTHER" id="PTHR33365">
    <property type="entry name" value="YALI0B05434P"/>
    <property type="match status" value="1"/>
</dbReference>
<proteinExistence type="inferred from homology"/>
<dbReference type="EMBL" id="JAPEVB010000007">
    <property type="protein sequence ID" value="KAJ4385391.1"/>
    <property type="molecule type" value="Genomic_DNA"/>
</dbReference>
<reference evidence="11" key="1">
    <citation type="submission" date="2022-10" db="EMBL/GenBank/DDBJ databases">
        <title>Tapping the CABI collections for fungal endophytes: first genome assemblies for Collariella, Neodidymelliopsis, Ascochyta clinopodiicola, Didymella pomorum, Didymosphaeria variabile, Neocosmospora piperis and Neocucurbitaria cava.</title>
        <authorList>
            <person name="Hill R."/>
        </authorList>
    </citation>
    <scope>NUCLEOTIDE SEQUENCE</scope>
    <source>
        <strain evidence="11">IMI 355082</strain>
    </source>
</reference>
<dbReference type="PROSITE" id="PS00289">
    <property type="entry name" value="PTX_1"/>
    <property type="match status" value="1"/>
</dbReference>
<dbReference type="InterPro" id="IPR030476">
    <property type="entry name" value="Pentaxin_CS"/>
</dbReference>
<keyword evidence="7" id="KW-0472">Membrane</keyword>
<keyword evidence="5" id="KW-0560">Oxidoreductase</keyword>
<evidence type="ECO:0000256" key="6">
    <source>
        <dbReference type="ARBA" id="ARBA00023026"/>
    </source>
</evidence>
<dbReference type="PANTHER" id="PTHR33365:SF11">
    <property type="entry name" value="TAT PATHWAY SIGNAL SEQUENCE"/>
    <property type="match status" value="1"/>
</dbReference>
<dbReference type="Pfam" id="PF11807">
    <property type="entry name" value="UstYa"/>
    <property type="match status" value="1"/>
</dbReference>
<evidence type="ECO:0000256" key="8">
    <source>
        <dbReference type="ARBA" id="ARBA00023180"/>
    </source>
</evidence>
<dbReference type="AlphaFoldDB" id="A0A9W9CSN3"/>
<comment type="subcellular location">
    <subcellularLocation>
        <location evidence="1">Membrane</location>
        <topology evidence="1">Single-pass membrane protein</topology>
    </subcellularLocation>
</comment>
<organism evidence="11 12">
    <name type="scientific">Gnomoniopsis smithogilvyi</name>
    <dbReference type="NCBI Taxonomy" id="1191159"/>
    <lineage>
        <taxon>Eukaryota</taxon>
        <taxon>Fungi</taxon>
        <taxon>Dikarya</taxon>
        <taxon>Ascomycota</taxon>
        <taxon>Pezizomycotina</taxon>
        <taxon>Sordariomycetes</taxon>
        <taxon>Sordariomycetidae</taxon>
        <taxon>Diaporthales</taxon>
        <taxon>Gnomoniaceae</taxon>
        <taxon>Gnomoniopsis</taxon>
    </lineage>
</organism>
<comment type="pathway">
    <text evidence="2">Mycotoxin biosynthesis.</text>
</comment>
<evidence type="ECO:0000256" key="1">
    <source>
        <dbReference type="ARBA" id="ARBA00004167"/>
    </source>
</evidence>
<keyword evidence="6" id="KW-0843">Virulence</keyword>
<gene>
    <name evidence="11" type="ORF">N0V93_009818</name>
</gene>
<evidence type="ECO:0000313" key="11">
    <source>
        <dbReference type="EMBL" id="KAJ4385391.1"/>
    </source>
</evidence>
<keyword evidence="12" id="KW-1185">Reference proteome</keyword>
<evidence type="ECO:0000256" key="3">
    <source>
        <dbReference type="ARBA" id="ARBA00022692"/>
    </source>
</evidence>
<comment type="similarity">
    <text evidence="9">Belongs to the ustYa family.</text>
</comment>
<evidence type="ECO:0000313" key="12">
    <source>
        <dbReference type="Proteomes" id="UP001140453"/>
    </source>
</evidence>
<keyword evidence="4" id="KW-1133">Transmembrane helix</keyword>
<dbReference type="InterPro" id="IPR021765">
    <property type="entry name" value="UstYa-like"/>
</dbReference>